<keyword evidence="6 7" id="KW-0472">Membrane</keyword>
<evidence type="ECO:0000256" key="6">
    <source>
        <dbReference type="ARBA" id="ARBA00023136"/>
    </source>
</evidence>
<feature type="transmembrane region" description="Helical" evidence="7">
    <location>
        <begin position="168"/>
        <end position="190"/>
    </location>
</feature>
<keyword evidence="5 7" id="KW-1133">Transmembrane helix</keyword>
<dbReference type="EMBL" id="CP144373">
    <property type="protein sequence ID" value="XCH47089.1"/>
    <property type="molecule type" value="Genomic_DNA"/>
</dbReference>
<proteinExistence type="inferred from homology"/>
<feature type="transmembrane region" description="Helical" evidence="7">
    <location>
        <begin position="202"/>
        <end position="223"/>
    </location>
</feature>
<evidence type="ECO:0000256" key="5">
    <source>
        <dbReference type="ARBA" id="ARBA00022989"/>
    </source>
</evidence>
<organism evidence="9">
    <name type="scientific">Thermodesulfovibrio autotrophicus</name>
    <dbReference type="NCBI Taxonomy" id="3118333"/>
    <lineage>
        <taxon>Bacteria</taxon>
        <taxon>Pseudomonadati</taxon>
        <taxon>Nitrospirota</taxon>
        <taxon>Thermodesulfovibrionia</taxon>
        <taxon>Thermodesulfovibrionales</taxon>
        <taxon>Thermodesulfovibrionaceae</taxon>
        <taxon>Thermodesulfovibrio</taxon>
    </lineage>
</organism>
<evidence type="ECO:0000256" key="4">
    <source>
        <dbReference type="ARBA" id="ARBA00022748"/>
    </source>
</evidence>
<evidence type="ECO:0000256" key="1">
    <source>
        <dbReference type="ARBA" id="ARBA00004141"/>
    </source>
</evidence>
<dbReference type="PANTHER" id="PTHR31272">
    <property type="entry name" value="CYTOCHROME C-TYPE BIOGENESIS PROTEIN HI_1454-RELATED"/>
    <property type="match status" value="1"/>
</dbReference>
<dbReference type="InterPro" id="IPR051790">
    <property type="entry name" value="Cytochrome_c-biogenesis_DsbD"/>
</dbReference>
<feature type="transmembrane region" description="Helical" evidence="7">
    <location>
        <begin position="85"/>
        <end position="105"/>
    </location>
</feature>
<reference evidence="9" key="1">
    <citation type="submission" date="2024-01" db="EMBL/GenBank/DDBJ databases">
        <title>The first autotrophic representatives of the genus Thermodesulfovibrio.</title>
        <authorList>
            <person name="Maltseva A.I."/>
            <person name="Elcheninov A.G."/>
            <person name="Kublanov I.V."/>
            <person name="Lebedinsky A.V."/>
            <person name="Frolov E.N."/>
        </authorList>
    </citation>
    <scope>NUCLEOTIDE SEQUENCE</scope>
    <source>
        <strain evidence="9">3907-1M</strain>
    </source>
</reference>
<dbReference type="GO" id="GO:0017004">
    <property type="term" value="P:cytochrome complex assembly"/>
    <property type="evidence" value="ECO:0007669"/>
    <property type="project" value="UniProtKB-KW"/>
</dbReference>
<evidence type="ECO:0000259" key="8">
    <source>
        <dbReference type="Pfam" id="PF02683"/>
    </source>
</evidence>
<dbReference type="Pfam" id="PF02683">
    <property type="entry name" value="DsbD_TM"/>
    <property type="match status" value="1"/>
</dbReference>
<evidence type="ECO:0000256" key="2">
    <source>
        <dbReference type="ARBA" id="ARBA00006143"/>
    </source>
</evidence>
<keyword evidence="3 7" id="KW-0812">Transmembrane</keyword>
<evidence type="ECO:0000256" key="3">
    <source>
        <dbReference type="ARBA" id="ARBA00022692"/>
    </source>
</evidence>
<dbReference type="AlphaFoldDB" id="A0AAU8H0D2"/>
<evidence type="ECO:0000256" key="7">
    <source>
        <dbReference type="SAM" id="Phobius"/>
    </source>
</evidence>
<feature type="transmembrane region" description="Helical" evidence="7">
    <location>
        <begin position="126"/>
        <end position="148"/>
    </location>
</feature>
<feature type="transmembrane region" description="Helical" evidence="7">
    <location>
        <begin position="6"/>
        <end position="30"/>
    </location>
</feature>
<sequence>MNEITLTAAFAGGFLSFFSPCILPLLPVYVSLFSGLSITEISQGSSKLRILFHTLLFIAGFSTVYLALGAGSSLIGSIFFDYQDYLRTIGGVFLILFGLLLIGLIKKGLLMREFRLNIKLQKFGTPLGAFLIGVGFAAGWSPCIGPVLGSILIYSGMSGSVITGLKMLGAYSLGIAIPFMLSSLLIDTAMRYLRKFMKLFKWLNYIIGFLLIILGLIMIFGIATV</sequence>
<gene>
    <name evidence="9" type="ORF">V4D30_02145</name>
</gene>
<keyword evidence="4" id="KW-0201">Cytochrome c-type biogenesis</keyword>
<accession>A0AAU8H0D2</accession>
<protein>
    <submittedName>
        <fullName evidence="9">Cytochrome c biogenesis protein CcdA</fullName>
    </submittedName>
</protein>
<comment type="similarity">
    <text evidence="2">Belongs to the DsbD family.</text>
</comment>
<name>A0AAU8H0D2_9BACT</name>
<dbReference type="KEGG" id="taut:V4D30_02145"/>
<dbReference type="PANTHER" id="PTHR31272:SF4">
    <property type="entry name" value="CYTOCHROME C-TYPE BIOGENESIS PROTEIN HI_1454-RELATED"/>
    <property type="match status" value="1"/>
</dbReference>
<dbReference type="GO" id="GO:0016020">
    <property type="term" value="C:membrane"/>
    <property type="evidence" value="ECO:0007669"/>
    <property type="project" value="UniProtKB-SubCell"/>
</dbReference>
<feature type="transmembrane region" description="Helical" evidence="7">
    <location>
        <begin position="50"/>
        <end position="79"/>
    </location>
</feature>
<feature type="domain" description="Cytochrome C biogenesis protein transmembrane" evidence="8">
    <location>
        <begin position="5"/>
        <end position="219"/>
    </location>
</feature>
<dbReference type="RefSeq" id="WP_353684616.1">
    <property type="nucleotide sequence ID" value="NZ_CP144373.1"/>
</dbReference>
<comment type="subcellular location">
    <subcellularLocation>
        <location evidence="1">Membrane</location>
        <topology evidence="1">Multi-pass membrane protein</topology>
    </subcellularLocation>
</comment>
<evidence type="ECO:0000313" key="9">
    <source>
        <dbReference type="EMBL" id="XCH47089.1"/>
    </source>
</evidence>
<dbReference type="InterPro" id="IPR003834">
    <property type="entry name" value="Cyt_c_assmbl_TM_dom"/>
</dbReference>